<gene>
    <name evidence="2" type="ORF">PTTG_03032</name>
</gene>
<dbReference type="Proteomes" id="UP000005240">
    <property type="component" value="Unassembled WGS sequence"/>
</dbReference>
<evidence type="ECO:0000313" key="3">
    <source>
        <dbReference type="EnsemblFungi" id="PTTG_03032-t43_1-p1"/>
    </source>
</evidence>
<dbReference type="AlphaFoldDB" id="A0A0C4EQH3"/>
<dbReference type="EMBL" id="ADAS02000039">
    <property type="protein sequence ID" value="OAV94497.1"/>
    <property type="molecule type" value="Genomic_DNA"/>
</dbReference>
<dbReference type="OrthoDB" id="10436073at2759"/>
<feature type="region of interest" description="Disordered" evidence="1">
    <location>
        <begin position="45"/>
        <end position="65"/>
    </location>
</feature>
<dbReference type="STRING" id="630390.A0A0C4EQH3"/>
<reference evidence="2" key="1">
    <citation type="submission" date="2009-11" db="EMBL/GenBank/DDBJ databases">
        <authorList>
            <consortium name="The Broad Institute Genome Sequencing Platform"/>
            <person name="Ward D."/>
            <person name="Feldgarden M."/>
            <person name="Earl A."/>
            <person name="Young S.K."/>
            <person name="Zeng Q."/>
            <person name="Koehrsen M."/>
            <person name="Alvarado L."/>
            <person name="Berlin A."/>
            <person name="Bochicchio J."/>
            <person name="Borenstein D."/>
            <person name="Chapman S.B."/>
            <person name="Chen Z."/>
            <person name="Engels R."/>
            <person name="Freedman E."/>
            <person name="Gellesch M."/>
            <person name="Goldberg J."/>
            <person name="Griggs A."/>
            <person name="Gujja S."/>
            <person name="Heilman E."/>
            <person name="Heiman D."/>
            <person name="Hepburn T."/>
            <person name="Howarth C."/>
            <person name="Jen D."/>
            <person name="Larson L."/>
            <person name="Lewis B."/>
            <person name="Mehta T."/>
            <person name="Park D."/>
            <person name="Pearson M."/>
            <person name="Roberts A."/>
            <person name="Saif S."/>
            <person name="Shea T."/>
            <person name="Shenoy N."/>
            <person name="Sisk P."/>
            <person name="Stolte C."/>
            <person name="Sykes S."/>
            <person name="Thomson T."/>
            <person name="Walk T."/>
            <person name="White J."/>
            <person name="Yandava C."/>
            <person name="Izard J."/>
            <person name="Baranova O.V."/>
            <person name="Blanton J.M."/>
            <person name="Tanner A.C."/>
            <person name="Dewhirst F.E."/>
            <person name="Haas B."/>
            <person name="Nusbaum C."/>
            <person name="Birren B."/>
        </authorList>
    </citation>
    <scope>NUCLEOTIDE SEQUENCE [LARGE SCALE GENOMIC DNA]</scope>
    <source>
        <strain evidence="2">1-1 BBBD Race 1</strain>
    </source>
</reference>
<keyword evidence="4" id="KW-1185">Reference proteome</keyword>
<reference evidence="3 4" key="3">
    <citation type="journal article" date="2017" name="G3 (Bethesda)">
        <title>Comparative analysis highlights variable genome content of wheat rusts and divergence of the mating loci.</title>
        <authorList>
            <person name="Cuomo C.A."/>
            <person name="Bakkeren G."/>
            <person name="Khalil H.B."/>
            <person name="Panwar V."/>
            <person name="Joly D."/>
            <person name="Linning R."/>
            <person name="Sakthikumar S."/>
            <person name="Song X."/>
            <person name="Adiconis X."/>
            <person name="Fan L."/>
            <person name="Goldberg J.M."/>
            <person name="Levin J.Z."/>
            <person name="Young S."/>
            <person name="Zeng Q."/>
            <person name="Anikster Y."/>
            <person name="Bruce M."/>
            <person name="Wang M."/>
            <person name="Yin C."/>
            <person name="McCallum B."/>
            <person name="Szabo L.J."/>
            <person name="Hulbert S."/>
            <person name="Chen X."/>
            <person name="Fellers J.P."/>
        </authorList>
    </citation>
    <scope>NUCLEOTIDE SEQUENCE</scope>
    <source>
        <strain evidence="4">Isolate 1-1 / race 1 (BBBD)</strain>
        <strain evidence="3">isolate 1-1 / race 1 (BBBD)</strain>
    </source>
</reference>
<evidence type="ECO:0000256" key="1">
    <source>
        <dbReference type="SAM" id="MobiDB-lite"/>
    </source>
</evidence>
<sequence>MESNHPFLARNNFRPSDIQPNQNISATKNTVPTTLPHNINDFVNPSLFPSHQPPQISPATAPVGSALPNKTLRELQHTHIKYTKLNQAIKVKAQNIYFEYQRQQHLLLLKYSHPFSALTKYLRQRRTRQQESFWDSFRKNDPDVQKALHNTKNSIGKRNKEVSKLYKLATAPNNSNTSGEPKHQPDPTDASDTAKREVFDKISKSSKQLQTETRNWAEGVQLKMKEISNLFVVEGLLVLAGQDHSKPFFFQGGSMYGVEFLKGLIDEGDLMHQFAIWTARQKKVLETLILN</sequence>
<evidence type="ECO:0000313" key="4">
    <source>
        <dbReference type="Proteomes" id="UP000005240"/>
    </source>
</evidence>
<proteinExistence type="predicted"/>
<name>A0A0C4EQH3_PUCT1</name>
<reference evidence="2" key="2">
    <citation type="submission" date="2016-05" db="EMBL/GenBank/DDBJ databases">
        <title>Comparative analysis highlights variable genome content of wheat rusts and divergence of the mating loci.</title>
        <authorList>
            <person name="Cuomo C.A."/>
            <person name="Bakkeren G."/>
            <person name="Szabo L."/>
            <person name="Khalil H."/>
            <person name="Joly D."/>
            <person name="Goldberg J."/>
            <person name="Young S."/>
            <person name="Zeng Q."/>
            <person name="Fellers J."/>
        </authorList>
    </citation>
    <scope>NUCLEOTIDE SEQUENCE [LARGE SCALE GENOMIC DNA]</scope>
    <source>
        <strain evidence="2">1-1 BBBD Race 1</strain>
    </source>
</reference>
<dbReference type="EnsemblFungi" id="PTTG_03032-t43_1">
    <property type="protein sequence ID" value="PTTG_03032-t43_1-p1"/>
    <property type="gene ID" value="PTTG_03032"/>
</dbReference>
<dbReference type="VEuPathDB" id="FungiDB:PTTG_03032"/>
<accession>A0A0C4EQH3</accession>
<protein>
    <submittedName>
        <fullName evidence="2 3">Uncharacterized protein</fullName>
    </submittedName>
</protein>
<feature type="compositionally biased region" description="Basic and acidic residues" evidence="1">
    <location>
        <begin position="180"/>
        <end position="194"/>
    </location>
</feature>
<feature type="compositionally biased region" description="Polar residues" evidence="1">
    <location>
        <begin position="18"/>
        <end position="31"/>
    </location>
</feature>
<feature type="region of interest" description="Disordered" evidence="1">
    <location>
        <begin position="171"/>
        <end position="194"/>
    </location>
</feature>
<feature type="region of interest" description="Disordered" evidence="1">
    <location>
        <begin position="1"/>
        <end position="31"/>
    </location>
</feature>
<evidence type="ECO:0000313" key="2">
    <source>
        <dbReference type="EMBL" id="OAV94497.1"/>
    </source>
</evidence>
<organism evidence="2">
    <name type="scientific">Puccinia triticina (isolate 1-1 / race 1 (BBBD))</name>
    <name type="common">Brown leaf rust fungus</name>
    <dbReference type="NCBI Taxonomy" id="630390"/>
    <lineage>
        <taxon>Eukaryota</taxon>
        <taxon>Fungi</taxon>
        <taxon>Dikarya</taxon>
        <taxon>Basidiomycota</taxon>
        <taxon>Pucciniomycotina</taxon>
        <taxon>Pucciniomycetes</taxon>
        <taxon>Pucciniales</taxon>
        <taxon>Pucciniaceae</taxon>
        <taxon>Puccinia</taxon>
    </lineage>
</organism>
<reference evidence="3" key="4">
    <citation type="submission" date="2025-05" db="UniProtKB">
        <authorList>
            <consortium name="EnsemblFungi"/>
        </authorList>
    </citation>
    <scope>IDENTIFICATION</scope>
    <source>
        <strain evidence="3">isolate 1-1 / race 1 (BBBD)</strain>
    </source>
</reference>